<evidence type="ECO:0000313" key="2">
    <source>
        <dbReference type="Proteomes" id="UP000776252"/>
    </source>
</evidence>
<dbReference type="CDD" id="cd01081">
    <property type="entry name" value="Aldose_epim"/>
    <property type="match status" value="1"/>
</dbReference>
<dbReference type="Pfam" id="PF01263">
    <property type="entry name" value="Aldose_epim"/>
    <property type="match status" value="1"/>
</dbReference>
<gene>
    <name evidence="1" type="ORF">KPL37_14805</name>
</gene>
<name>A0ABS6BWZ7_9CLOT</name>
<accession>A0ABS6BWZ7</accession>
<evidence type="ECO:0000313" key="1">
    <source>
        <dbReference type="EMBL" id="MBU3160993.1"/>
    </source>
</evidence>
<comment type="caution">
    <text evidence="1">The sequence shown here is derived from an EMBL/GenBank/DDBJ whole genome shotgun (WGS) entry which is preliminary data.</text>
</comment>
<dbReference type="Proteomes" id="UP000776252">
    <property type="component" value="Unassembled WGS sequence"/>
</dbReference>
<reference evidence="1 2" key="1">
    <citation type="submission" date="2021-06" db="EMBL/GenBank/DDBJ databases">
        <title>Clostridia strains as spoilage organisms.</title>
        <authorList>
            <person name="Wambui J."/>
            <person name="Stephan R."/>
            <person name="Stevens M.J.A."/>
        </authorList>
    </citation>
    <scope>NUCLEOTIDE SEQUENCE [LARGE SCALE GENOMIC DNA]</scope>
    <source>
        <strain evidence="1 2">DSM 14204</strain>
    </source>
</reference>
<proteinExistence type="predicted"/>
<protein>
    <submittedName>
        <fullName evidence="1">Aldose 1-epimerase</fullName>
    </submittedName>
</protein>
<dbReference type="RefSeq" id="WP_216150571.1">
    <property type="nucleotide sequence ID" value="NZ_JAHLDV010000042.1"/>
</dbReference>
<dbReference type="InterPro" id="IPR008183">
    <property type="entry name" value="Aldose_1/G6P_1-epimerase"/>
</dbReference>
<dbReference type="EMBL" id="JAHLDV010000042">
    <property type="protein sequence ID" value="MBU3160993.1"/>
    <property type="molecule type" value="Genomic_DNA"/>
</dbReference>
<sequence>MNLKKKNHIHGFLRNVNWDINELKVMDSDSVFVKVEFRSDENSEFYKYLPHKFSAYLTYELSCKGLHQKLEIFNLDYEDLPVGVGFHTAINIPFHLESKAEDYLLKASIGERWELSKRSLPTDKRIPLNKEEEKFRKEGLNPLKEEMDGHYTVKSLNLDGKDFNGFIIEDRNSKTRVIYEIGEKYKHMMIWNSKGDKNFVCTEPQS</sequence>
<keyword evidence="2" id="KW-1185">Reference proteome</keyword>
<organism evidence="1 2">
    <name type="scientific">Clostridium frigoris</name>
    <dbReference type="NCBI Taxonomy" id="205327"/>
    <lineage>
        <taxon>Bacteria</taxon>
        <taxon>Bacillati</taxon>
        <taxon>Bacillota</taxon>
        <taxon>Clostridia</taxon>
        <taxon>Eubacteriales</taxon>
        <taxon>Clostridiaceae</taxon>
        <taxon>Clostridium</taxon>
    </lineage>
</organism>